<organism evidence="2 3">
    <name type="scientific">Oryza sativa subsp. indica</name>
    <name type="common">Rice</name>
    <dbReference type="NCBI Taxonomy" id="39946"/>
    <lineage>
        <taxon>Eukaryota</taxon>
        <taxon>Viridiplantae</taxon>
        <taxon>Streptophyta</taxon>
        <taxon>Embryophyta</taxon>
        <taxon>Tracheophyta</taxon>
        <taxon>Spermatophyta</taxon>
        <taxon>Magnoliopsida</taxon>
        <taxon>Liliopsida</taxon>
        <taxon>Poales</taxon>
        <taxon>Poaceae</taxon>
        <taxon>BOP clade</taxon>
        <taxon>Oryzoideae</taxon>
        <taxon>Oryzeae</taxon>
        <taxon>Oryzinae</taxon>
        <taxon>Oryza</taxon>
        <taxon>Oryza sativa</taxon>
    </lineage>
</organism>
<keyword evidence="1" id="KW-0812">Transmembrane</keyword>
<dbReference type="HOGENOM" id="CLU_1771142_0_0_1"/>
<keyword evidence="1" id="KW-1133">Transmembrane helix</keyword>
<reference evidence="2 3" key="1">
    <citation type="journal article" date="2005" name="PLoS Biol.">
        <title>The genomes of Oryza sativa: a history of duplications.</title>
        <authorList>
            <person name="Yu J."/>
            <person name="Wang J."/>
            <person name="Lin W."/>
            <person name="Li S."/>
            <person name="Li H."/>
            <person name="Zhou J."/>
            <person name="Ni P."/>
            <person name="Dong W."/>
            <person name="Hu S."/>
            <person name="Zeng C."/>
            <person name="Zhang J."/>
            <person name="Zhang Y."/>
            <person name="Li R."/>
            <person name="Xu Z."/>
            <person name="Li S."/>
            <person name="Li X."/>
            <person name="Zheng H."/>
            <person name="Cong L."/>
            <person name="Lin L."/>
            <person name="Yin J."/>
            <person name="Geng J."/>
            <person name="Li G."/>
            <person name="Shi J."/>
            <person name="Liu J."/>
            <person name="Lv H."/>
            <person name="Li J."/>
            <person name="Wang J."/>
            <person name="Deng Y."/>
            <person name="Ran L."/>
            <person name="Shi X."/>
            <person name="Wang X."/>
            <person name="Wu Q."/>
            <person name="Li C."/>
            <person name="Ren X."/>
            <person name="Wang J."/>
            <person name="Wang X."/>
            <person name="Li D."/>
            <person name="Liu D."/>
            <person name="Zhang X."/>
            <person name="Ji Z."/>
            <person name="Zhao W."/>
            <person name="Sun Y."/>
            <person name="Zhang Z."/>
            <person name="Bao J."/>
            <person name="Han Y."/>
            <person name="Dong L."/>
            <person name="Ji J."/>
            <person name="Chen P."/>
            <person name="Wu S."/>
            <person name="Liu J."/>
            <person name="Xiao Y."/>
            <person name="Bu D."/>
            <person name="Tan J."/>
            <person name="Yang L."/>
            <person name="Ye C."/>
            <person name="Zhang J."/>
            <person name="Xu J."/>
            <person name="Zhou Y."/>
            <person name="Yu Y."/>
            <person name="Zhang B."/>
            <person name="Zhuang S."/>
            <person name="Wei H."/>
            <person name="Liu B."/>
            <person name="Lei M."/>
            <person name="Yu H."/>
            <person name="Li Y."/>
            <person name="Xu H."/>
            <person name="Wei S."/>
            <person name="He X."/>
            <person name="Fang L."/>
            <person name="Zhang Z."/>
            <person name="Zhang Y."/>
            <person name="Huang X."/>
            <person name="Su Z."/>
            <person name="Tong W."/>
            <person name="Li J."/>
            <person name="Tong Z."/>
            <person name="Li S."/>
            <person name="Ye J."/>
            <person name="Wang L."/>
            <person name="Fang L."/>
            <person name="Lei T."/>
            <person name="Chen C."/>
            <person name="Chen H."/>
            <person name="Xu Z."/>
            <person name="Li H."/>
            <person name="Huang H."/>
            <person name="Zhang F."/>
            <person name="Xu H."/>
            <person name="Li N."/>
            <person name="Zhao C."/>
            <person name="Li S."/>
            <person name="Dong L."/>
            <person name="Huang Y."/>
            <person name="Li L."/>
            <person name="Xi Y."/>
            <person name="Qi Q."/>
            <person name="Li W."/>
            <person name="Zhang B."/>
            <person name="Hu W."/>
            <person name="Zhang Y."/>
            <person name="Tian X."/>
            <person name="Jiao Y."/>
            <person name="Liang X."/>
            <person name="Jin J."/>
            <person name="Gao L."/>
            <person name="Zheng W."/>
            <person name="Hao B."/>
            <person name="Liu S."/>
            <person name="Wang W."/>
            <person name="Yuan L."/>
            <person name="Cao M."/>
            <person name="McDermott J."/>
            <person name="Samudrala R."/>
            <person name="Wang J."/>
            <person name="Wong G.K."/>
            <person name="Yang H."/>
        </authorList>
    </citation>
    <scope>NUCLEOTIDE SEQUENCE [LARGE SCALE GENOMIC DNA]</scope>
    <source>
        <strain evidence="3">cv. 93-11</strain>
    </source>
</reference>
<dbReference type="Proteomes" id="UP000007015">
    <property type="component" value="Chromosome 3"/>
</dbReference>
<evidence type="ECO:0000313" key="3">
    <source>
        <dbReference type="Proteomes" id="UP000007015"/>
    </source>
</evidence>
<dbReference type="AlphaFoldDB" id="B8AK16"/>
<protein>
    <submittedName>
        <fullName evidence="2">Uncharacterized protein</fullName>
    </submittedName>
</protein>
<dbReference type="Gramene" id="BGIOSGA012229-TA">
    <property type="protein sequence ID" value="BGIOSGA012229-PA"/>
    <property type="gene ID" value="BGIOSGA012229"/>
</dbReference>
<evidence type="ECO:0000313" key="2">
    <source>
        <dbReference type="EMBL" id="EEC74863.1"/>
    </source>
</evidence>
<accession>B8AK16</accession>
<evidence type="ECO:0000256" key="1">
    <source>
        <dbReference type="SAM" id="Phobius"/>
    </source>
</evidence>
<sequence length="147" mass="15900">MATIRGKFGIIMVAMILVMCIVAFASANDNDDCRRAAGVVQHPATEAREGCTAMLSKMPCWCPEDLKQALAVSPLIVPSAAPSRFACKERQRTYVSGTHWAAHGLTQLLIHAKAQTNKGDGYKRQQQNFKQQTDSSAASAMAAAWFG</sequence>
<feature type="transmembrane region" description="Helical" evidence="1">
    <location>
        <begin position="7"/>
        <end position="27"/>
    </location>
</feature>
<proteinExistence type="predicted"/>
<keyword evidence="1" id="KW-0472">Membrane</keyword>
<gene>
    <name evidence="2" type="ORF">OsI_10743</name>
</gene>
<keyword evidence="3" id="KW-1185">Reference proteome</keyword>
<dbReference type="EMBL" id="CM000128">
    <property type="protein sequence ID" value="EEC74863.1"/>
    <property type="molecule type" value="Genomic_DNA"/>
</dbReference>
<name>B8AK16_ORYSI</name>